<protein>
    <recommendedName>
        <fullName evidence="6">Carbohydrate ABC transporter permease</fullName>
    </recommendedName>
</protein>
<dbReference type="EMBL" id="CADCTR010001952">
    <property type="protein sequence ID" value="CAA9322177.1"/>
    <property type="molecule type" value="Genomic_DNA"/>
</dbReference>
<reference evidence="5" key="1">
    <citation type="submission" date="2020-02" db="EMBL/GenBank/DDBJ databases">
        <authorList>
            <person name="Meier V. D."/>
        </authorList>
    </citation>
    <scope>NUCLEOTIDE SEQUENCE</scope>
    <source>
        <strain evidence="5">AVDCRST_MAG93</strain>
    </source>
</reference>
<gene>
    <name evidence="5" type="ORF">AVDCRST_MAG93-5796</name>
</gene>
<dbReference type="InterPro" id="IPR035906">
    <property type="entry name" value="MetI-like_sf"/>
</dbReference>
<evidence type="ECO:0000256" key="3">
    <source>
        <dbReference type="ARBA" id="ARBA00022989"/>
    </source>
</evidence>
<dbReference type="Gene3D" id="1.10.3720.10">
    <property type="entry name" value="MetI-like"/>
    <property type="match status" value="1"/>
</dbReference>
<keyword evidence="4" id="KW-0472">Membrane</keyword>
<feature type="non-terminal residue" evidence="5">
    <location>
        <position position="89"/>
    </location>
</feature>
<accession>A0A6J4L3V2</accession>
<keyword evidence="3" id="KW-1133">Transmembrane helix</keyword>
<comment type="subcellular location">
    <subcellularLocation>
        <location evidence="1">Membrane</location>
        <topology evidence="1">Multi-pass membrane protein</topology>
    </subcellularLocation>
</comment>
<evidence type="ECO:0000256" key="2">
    <source>
        <dbReference type="ARBA" id="ARBA00022692"/>
    </source>
</evidence>
<dbReference type="SUPFAM" id="SSF161098">
    <property type="entry name" value="MetI-like"/>
    <property type="match status" value="1"/>
</dbReference>
<evidence type="ECO:0000313" key="5">
    <source>
        <dbReference type="EMBL" id="CAA9322177.1"/>
    </source>
</evidence>
<evidence type="ECO:0000256" key="1">
    <source>
        <dbReference type="ARBA" id="ARBA00004141"/>
    </source>
</evidence>
<name>A0A6J4L3V2_9CHLR</name>
<proteinExistence type="predicted"/>
<keyword evidence="2" id="KW-0812">Transmembrane</keyword>
<evidence type="ECO:0008006" key="6">
    <source>
        <dbReference type="Google" id="ProtNLM"/>
    </source>
</evidence>
<evidence type="ECO:0000256" key="4">
    <source>
        <dbReference type="ARBA" id="ARBA00023136"/>
    </source>
</evidence>
<organism evidence="5">
    <name type="scientific">uncultured Chloroflexia bacterium</name>
    <dbReference type="NCBI Taxonomy" id="1672391"/>
    <lineage>
        <taxon>Bacteria</taxon>
        <taxon>Bacillati</taxon>
        <taxon>Chloroflexota</taxon>
        <taxon>Chloroflexia</taxon>
        <taxon>environmental samples</taxon>
    </lineage>
</organism>
<sequence>MAVPIEIARPTSVAGRRRPTRRFFTQGAMHLLLFSLCVLAIAPFIWTVFASFKPFRELVSSTALLPKTWTLNSYREIFTRAHFLTAVGK</sequence>
<dbReference type="AlphaFoldDB" id="A0A6J4L3V2"/>
<dbReference type="GO" id="GO:0016020">
    <property type="term" value="C:membrane"/>
    <property type="evidence" value="ECO:0007669"/>
    <property type="project" value="UniProtKB-SubCell"/>
</dbReference>